<organism evidence="1 2">
    <name type="scientific">Rhabditophanes sp. KR3021</name>
    <dbReference type="NCBI Taxonomy" id="114890"/>
    <lineage>
        <taxon>Eukaryota</taxon>
        <taxon>Metazoa</taxon>
        <taxon>Ecdysozoa</taxon>
        <taxon>Nematoda</taxon>
        <taxon>Chromadorea</taxon>
        <taxon>Rhabditida</taxon>
        <taxon>Tylenchina</taxon>
        <taxon>Panagrolaimomorpha</taxon>
        <taxon>Strongyloidoidea</taxon>
        <taxon>Alloionematidae</taxon>
        <taxon>Rhabditophanes</taxon>
    </lineage>
</organism>
<reference evidence="2" key="1">
    <citation type="submission" date="2016-11" db="UniProtKB">
        <authorList>
            <consortium name="WormBaseParasite"/>
        </authorList>
    </citation>
    <scope>IDENTIFICATION</scope>
    <source>
        <strain evidence="2">KR3021</strain>
    </source>
</reference>
<sequence length="802" mass="91574">MPASVKFTSLNDDPYGSYQAYFLEVDDYLFLLDCGWDNRFDMKYIDLIKARADKISAILISYQDIAHIGALPYLMTKCNLTCPVYATVPVCKMGLMFLYDWLASHKSVSDFNLFELEDIDATFERIMPVKYSQIITLDVDKWLSVQALPAGHMIGGAYWKISRMGDEDIVYAVDFNNKKDTHLNKANFTNIIRPHILITDAICADQQHVRKKDRDSVMIQKSLTTLKDGGDILVNVDSAGRLLELTHLFNDIWAKDKKQFGGFALVVLTNVASTVMETASNYIEWMSERMIKEFDAGNSPFQYDNVQLCHCVDEVMDIIQPKLILVSGFDMEVGYGRELFYEFSQSPKNMIILTARSHDKTLAGKLYRIAEATDYSVNRSLEIDMKLRVHLEGKDLEAYQAKKMDSDAEEARKKAEVERRKQQLKEDEEEGQGMMEENESDQEDFLEVGNIIKCLAKEELDTRTMGGLTKMELEGAATLMDVDEEAGEEDYSDLIFPLGTRNDEGEMIRYLPLKRYDQGWDQYGEIIHAEEIIGMDPYRKTFVIQSAEEGEEEEVVVAEAQQQWPWEDVPTKCINQSTVVDVQCQVEFFDFEARTDGESLRKIIKQINPKNLIIVNGYDSAIQKLISHCKNQVGIEGQTVHVTCGKAADIPFESKGSFISLSNQLLKTIDMKQSNGHEWAWVSGRLQSKGQLHAQENEDGMEEDTENLEQKLVLCPIEDEEIERHDVIYLNEYKLSDIKQRFTEAGFVANITHDPVRGVNFLHINGMAIIFKDVSGSIRIEGEFSDEYFGIRETLYSMFAII</sequence>
<protein>
    <submittedName>
        <fullName evidence="2">Cleavage and polyadenylation specificity factor subunit 2</fullName>
    </submittedName>
</protein>
<proteinExistence type="predicted"/>
<evidence type="ECO:0000313" key="2">
    <source>
        <dbReference type="WBParaSite" id="RSKR_0000699300.1"/>
    </source>
</evidence>
<dbReference type="WBParaSite" id="RSKR_0000699300.1">
    <property type="protein sequence ID" value="RSKR_0000699300.1"/>
    <property type="gene ID" value="RSKR_0000699300"/>
</dbReference>
<name>A0AC35U3G7_9BILA</name>
<accession>A0AC35U3G7</accession>
<dbReference type="Proteomes" id="UP000095286">
    <property type="component" value="Unplaced"/>
</dbReference>
<evidence type="ECO:0000313" key="1">
    <source>
        <dbReference type="Proteomes" id="UP000095286"/>
    </source>
</evidence>